<accession>A0A6A6BQ36</accession>
<evidence type="ECO:0000313" key="4">
    <source>
        <dbReference type="Proteomes" id="UP000799438"/>
    </source>
</evidence>
<feature type="compositionally biased region" description="Basic and acidic residues" evidence="1">
    <location>
        <begin position="182"/>
        <end position="195"/>
    </location>
</feature>
<dbReference type="PANTHER" id="PTHR28147">
    <property type="entry name" value="N-GLYCOSYLATION PROTEIN EOS1"/>
    <property type="match status" value="1"/>
</dbReference>
<gene>
    <name evidence="3" type="ORF">K452DRAFT_294794</name>
</gene>
<evidence type="ECO:0000256" key="1">
    <source>
        <dbReference type="SAM" id="MobiDB-lite"/>
    </source>
</evidence>
<dbReference type="InterPro" id="IPR021100">
    <property type="entry name" value="N-glycosylation_EOS1"/>
</dbReference>
<dbReference type="RefSeq" id="XP_033401915.1">
    <property type="nucleotide sequence ID" value="XM_033541744.1"/>
</dbReference>
<feature type="transmembrane region" description="Helical" evidence="2">
    <location>
        <begin position="255"/>
        <end position="274"/>
    </location>
</feature>
<feature type="compositionally biased region" description="Low complexity" evidence="1">
    <location>
        <begin position="163"/>
        <end position="181"/>
    </location>
</feature>
<keyword evidence="4" id="KW-1185">Reference proteome</keyword>
<keyword evidence="2" id="KW-0472">Membrane</keyword>
<name>A0A6A6BQ36_9PEZI</name>
<evidence type="ECO:0008006" key="5">
    <source>
        <dbReference type="Google" id="ProtNLM"/>
    </source>
</evidence>
<keyword evidence="2" id="KW-1133">Transmembrane helix</keyword>
<dbReference type="GO" id="GO:0005789">
    <property type="term" value="C:endoplasmic reticulum membrane"/>
    <property type="evidence" value="ECO:0007669"/>
    <property type="project" value="InterPro"/>
</dbReference>
<dbReference type="GeneID" id="54299241"/>
<reference evidence="3" key="1">
    <citation type="journal article" date="2020" name="Stud. Mycol.">
        <title>101 Dothideomycetes genomes: a test case for predicting lifestyles and emergence of pathogens.</title>
        <authorList>
            <person name="Haridas S."/>
            <person name="Albert R."/>
            <person name="Binder M."/>
            <person name="Bloem J."/>
            <person name="Labutti K."/>
            <person name="Salamov A."/>
            <person name="Andreopoulos B."/>
            <person name="Baker S."/>
            <person name="Barry K."/>
            <person name="Bills G."/>
            <person name="Bluhm B."/>
            <person name="Cannon C."/>
            <person name="Castanera R."/>
            <person name="Culley D."/>
            <person name="Daum C."/>
            <person name="Ezra D."/>
            <person name="Gonzalez J."/>
            <person name="Henrissat B."/>
            <person name="Kuo A."/>
            <person name="Liang C."/>
            <person name="Lipzen A."/>
            <person name="Lutzoni F."/>
            <person name="Magnuson J."/>
            <person name="Mondo S."/>
            <person name="Nolan M."/>
            <person name="Ohm R."/>
            <person name="Pangilinan J."/>
            <person name="Park H.-J."/>
            <person name="Ramirez L."/>
            <person name="Alfaro M."/>
            <person name="Sun H."/>
            <person name="Tritt A."/>
            <person name="Yoshinaga Y."/>
            <person name="Zwiers L.-H."/>
            <person name="Turgeon B."/>
            <person name="Goodwin S."/>
            <person name="Spatafora J."/>
            <person name="Crous P."/>
            <person name="Grigoriev I."/>
        </authorList>
    </citation>
    <scope>NUCLEOTIDE SEQUENCE</scope>
    <source>
        <strain evidence="3">CBS 121167</strain>
    </source>
</reference>
<feature type="region of interest" description="Disordered" evidence="1">
    <location>
        <begin position="161"/>
        <end position="195"/>
    </location>
</feature>
<dbReference type="PANTHER" id="PTHR28147:SF1">
    <property type="entry name" value="N-GLYCOSYLATION PROTEIN EOS1"/>
    <property type="match status" value="1"/>
</dbReference>
<keyword evidence="2" id="KW-0812">Transmembrane</keyword>
<feature type="compositionally biased region" description="Basic residues" evidence="1">
    <location>
        <begin position="88"/>
        <end position="97"/>
    </location>
</feature>
<sequence length="382" mass="41376">MTSQHKKNSRPQPPQGQHPLPPTPPQFARPALNGIAASAPALPLSLSHFPPPSSPPPCYAEVAAAEDCAPPPPPSSPPAAAASPALLGRRRHQHQHPQQHQQQRQYPRHQQRQRQRSLPSNSLPPDGVFALSATGTSRSRSTSVSIAAAAAATAERRANHPMMQQMQAQTQSQSQLQAQQQQEKKEADAERPEARGALHPQVAVLLGVKERWHVPLLLCRALATGPPCTASGYLSFYFADCLMSRWLLNYTPSATLVRLFTLSITNVYTTSWWLHLSGATRDARLLLPAWICIASTLTFLYHLAHRHVNIRRETRAAVRAFWVSSTASLFALLLQLHVARGTWRGVPLVGILRGLFWRGLVLGGWGGDGGGGGGEGGGEGGV</sequence>
<feature type="region of interest" description="Disordered" evidence="1">
    <location>
        <begin position="65"/>
        <end position="143"/>
    </location>
</feature>
<organism evidence="3 4">
    <name type="scientific">Aplosporella prunicola CBS 121167</name>
    <dbReference type="NCBI Taxonomy" id="1176127"/>
    <lineage>
        <taxon>Eukaryota</taxon>
        <taxon>Fungi</taxon>
        <taxon>Dikarya</taxon>
        <taxon>Ascomycota</taxon>
        <taxon>Pezizomycotina</taxon>
        <taxon>Dothideomycetes</taxon>
        <taxon>Dothideomycetes incertae sedis</taxon>
        <taxon>Botryosphaeriales</taxon>
        <taxon>Aplosporellaceae</taxon>
        <taxon>Aplosporella</taxon>
    </lineage>
</organism>
<dbReference type="AlphaFoldDB" id="A0A6A6BQ36"/>
<feature type="compositionally biased region" description="Basic residues" evidence="1">
    <location>
        <begin position="106"/>
        <end position="115"/>
    </location>
</feature>
<feature type="compositionally biased region" description="Low complexity" evidence="1">
    <location>
        <begin position="130"/>
        <end position="143"/>
    </location>
</feature>
<dbReference type="Pfam" id="PF12326">
    <property type="entry name" value="EOS1"/>
    <property type="match status" value="1"/>
</dbReference>
<feature type="compositionally biased region" description="Pro residues" evidence="1">
    <location>
        <begin position="11"/>
        <end position="27"/>
    </location>
</feature>
<feature type="region of interest" description="Disordered" evidence="1">
    <location>
        <begin position="1"/>
        <end position="35"/>
    </location>
</feature>
<dbReference type="OrthoDB" id="2139606at2759"/>
<proteinExistence type="predicted"/>
<evidence type="ECO:0000256" key="2">
    <source>
        <dbReference type="SAM" id="Phobius"/>
    </source>
</evidence>
<feature type="transmembrane region" description="Helical" evidence="2">
    <location>
        <begin position="316"/>
        <end position="338"/>
    </location>
</feature>
<protein>
    <recommendedName>
        <fullName evidence="5">N-glycosylation protein EOS1</fullName>
    </recommendedName>
</protein>
<evidence type="ECO:0000313" key="3">
    <source>
        <dbReference type="EMBL" id="KAF2146206.1"/>
    </source>
</evidence>
<dbReference type="Proteomes" id="UP000799438">
    <property type="component" value="Unassembled WGS sequence"/>
</dbReference>
<dbReference type="GO" id="GO:0006487">
    <property type="term" value="P:protein N-linked glycosylation"/>
    <property type="evidence" value="ECO:0007669"/>
    <property type="project" value="TreeGrafter"/>
</dbReference>
<feature type="transmembrane region" description="Helical" evidence="2">
    <location>
        <begin position="286"/>
        <end position="304"/>
    </location>
</feature>
<dbReference type="EMBL" id="ML995476">
    <property type="protein sequence ID" value="KAF2146206.1"/>
    <property type="molecule type" value="Genomic_DNA"/>
</dbReference>
<dbReference type="GO" id="GO:0034599">
    <property type="term" value="P:cellular response to oxidative stress"/>
    <property type="evidence" value="ECO:0007669"/>
    <property type="project" value="InterPro"/>
</dbReference>